<dbReference type="AlphaFoldDB" id="A0A180GFE1"/>
<keyword evidence="4" id="KW-1185">Reference proteome</keyword>
<reference evidence="3 4" key="3">
    <citation type="journal article" date="2017" name="G3 (Bethesda)">
        <title>Comparative analysis highlights variable genome content of wheat rusts and divergence of the mating loci.</title>
        <authorList>
            <person name="Cuomo C.A."/>
            <person name="Bakkeren G."/>
            <person name="Khalil H.B."/>
            <person name="Panwar V."/>
            <person name="Joly D."/>
            <person name="Linning R."/>
            <person name="Sakthikumar S."/>
            <person name="Song X."/>
            <person name="Adiconis X."/>
            <person name="Fan L."/>
            <person name="Goldberg J.M."/>
            <person name="Levin J.Z."/>
            <person name="Young S."/>
            <person name="Zeng Q."/>
            <person name="Anikster Y."/>
            <person name="Bruce M."/>
            <person name="Wang M."/>
            <person name="Yin C."/>
            <person name="McCallum B."/>
            <person name="Szabo L.J."/>
            <person name="Hulbert S."/>
            <person name="Chen X."/>
            <person name="Fellers J.P."/>
        </authorList>
    </citation>
    <scope>NUCLEOTIDE SEQUENCE</scope>
    <source>
        <strain evidence="4">Isolate 1-1 / race 1 (BBBD)</strain>
        <strain evidence="3">isolate 1-1 / race 1 (BBBD)</strain>
    </source>
</reference>
<reference evidence="2" key="1">
    <citation type="submission" date="2009-11" db="EMBL/GenBank/DDBJ databases">
        <authorList>
            <consortium name="The Broad Institute Genome Sequencing Platform"/>
            <person name="Ward D."/>
            <person name="Feldgarden M."/>
            <person name="Earl A."/>
            <person name="Young S.K."/>
            <person name="Zeng Q."/>
            <person name="Koehrsen M."/>
            <person name="Alvarado L."/>
            <person name="Berlin A."/>
            <person name="Bochicchio J."/>
            <person name="Borenstein D."/>
            <person name="Chapman S.B."/>
            <person name="Chen Z."/>
            <person name="Engels R."/>
            <person name="Freedman E."/>
            <person name="Gellesch M."/>
            <person name="Goldberg J."/>
            <person name="Griggs A."/>
            <person name="Gujja S."/>
            <person name="Heilman E."/>
            <person name="Heiman D."/>
            <person name="Hepburn T."/>
            <person name="Howarth C."/>
            <person name="Jen D."/>
            <person name="Larson L."/>
            <person name="Lewis B."/>
            <person name="Mehta T."/>
            <person name="Park D."/>
            <person name="Pearson M."/>
            <person name="Roberts A."/>
            <person name="Saif S."/>
            <person name="Shea T."/>
            <person name="Shenoy N."/>
            <person name="Sisk P."/>
            <person name="Stolte C."/>
            <person name="Sykes S."/>
            <person name="Thomson T."/>
            <person name="Walk T."/>
            <person name="White J."/>
            <person name="Yandava C."/>
            <person name="Izard J."/>
            <person name="Baranova O.V."/>
            <person name="Blanton J.M."/>
            <person name="Tanner A.C."/>
            <person name="Dewhirst F.E."/>
            <person name="Haas B."/>
            <person name="Nusbaum C."/>
            <person name="Birren B."/>
        </authorList>
    </citation>
    <scope>NUCLEOTIDE SEQUENCE [LARGE SCALE GENOMIC DNA]</scope>
    <source>
        <strain evidence="2">1-1 BBBD Race 1</strain>
    </source>
</reference>
<feature type="signal peptide" evidence="1">
    <location>
        <begin position="1"/>
        <end position="23"/>
    </location>
</feature>
<dbReference type="OrthoDB" id="2503293at2759"/>
<dbReference type="EnsemblFungi" id="PTTG_12319-t43_1">
    <property type="protein sequence ID" value="PTTG_12319-t43_1-p1"/>
    <property type="gene ID" value="PTTG_12319"/>
</dbReference>
<reference evidence="3" key="4">
    <citation type="submission" date="2025-05" db="UniProtKB">
        <authorList>
            <consortium name="EnsemblFungi"/>
        </authorList>
    </citation>
    <scope>IDENTIFICATION</scope>
    <source>
        <strain evidence="3">isolate 1-1 / race 1 (BBBD)</strain>
    </source>
</reference>
<dbReference type="Proteomes" id="UP000005240">
    <property type="component" value="Unassembled WGS sequence"/>
</dbReference>
<gene>
    <name evidence="2" type="ORF">PTTG_12319</name>
</gene>
<protein>
    <submittedName>
        <fullName evidence="2 3">Uncharacterized protein</fullName>
    </submittedName>
</protein>
<name>A0A180GFE1_PUCT1</name>
<reference evidence="2" key="2">
    <citation type="submission" date="2016-05" db="EMBL/GenBank/DDBJ databases">
        <title>Comparative analysis highlights variable genome content of wheat rusts and divergence of the mating loci.</title>
        <authorList>
            <person name="Cuomo C.A."/>
            <person name="Bakkeren G."/>
            <person name="Szabo L."/>
            <person name="Khalil H."/>
            <person name="Joly D."/>
            <person name="Goldberg J."/>
            <person name="Young S."/>
            <person name="Zeng Q."/>
            <person name="Fellers J."/>
        </authorList>
    </citation>
    <scope>NUCLEOTIDE SEQUENCE [LARGE SCALE GENOMIC DNA]</scope>
    <source>
        <strain evidence="2">1-1 BBBD Race 1</strain>
    </source>
</reference>
<sequence>MNWNHLLPCLLMLLHVFHHQAIAMFGGFGVLSSKCKGLFGKFPGGSKSQDLKVDEWVTTAYDPNITPNFLRRLAIADEEPEYIAKVSERIVGPLIKLFENQSKNHHDVSQEMTKAIQEVMEEIQKLLPGKKRNDLAKIAIYARALGDITAANKPADYTITELEKRNRKCVIAYWDICIDPPSSSTSDKDPRVTRLFSALRQLWSEKRPKPSSASSSSIPVS</sequence>
<evidence type="ECO:0000313" key="2">
    <source>
        <dbReference type="EMBL" id="OAV91400.1"/>
    </source>
</evidence>
<proteinExistence type="predicted"/>
<evidence type="ECO:0000313" key="3">
    <source>
        <dbReference type="EnsemblFungi" id="PTTG_12319-t43_1-p1"/>
    </source>
</evidence>
<evidence type="ECO:0000313" key="4">
    <source>
        <dbReference type="Proteomes" id="UP000005240"/>
    </source>
</evidence>
<keyword evidence="1" id="KW-0732">Signal</keyword>
<evidence type="ECO:0000256" key="1">
    <source>
        <dbReference type="SAM" id="SignalP"/>
    </source>
</evidence>
<feature type="chain" id="PRO_5008109872" evidence="1">
    <location>
        <begin position="24"/>
        <end position="221"/>
    </location>
</feature>
<dbReference type="EMBL" id="ADAS02000081">
    <property type="protein sequence ID" value="OAV91400.1"/>
    <property type="molecule type" value="Genomic_DNA"/>
</dbReference>
<dbReference type="VEuPathDB" id="FungiDB:PTTG_12319"/>
<organism evidence="2">
    <name type="scientific">Puccinia triticina (isolate 1-1 / race 1 (BBBD))</name>
    <name type="common">Brown leaf rust fungus</name>
    <dbReference type="NCBI Taxonomy" id="630390"/>
    <lineage>
        <taxon>Eukaryota</taxon>
        <taxon>Fungi</taxon>
        <taxon>Dikarya</taxon>
        <taxon>Basidiomycota</taxon>
        <taxon>Pucciniomycotina</taxon>
        <taxon>Pucciniomycetes</taxon>
        <taxon>Pucciniales</taxon>
        <taxon>Pucciniaceae</taxon>
        <taxon>Puccinia</taxon>
    </lineage>
</organism>
<accession>A0A180GFE1</accession>